<accession>A0A9I9D1D6</accession>
<dbReference type="EnsemblPlants" id="MELO3C011627.2.1">
    <property type="protein sequence ID" value="MELO3C011627.2.1"/>
    <property type="gene ID" value="MELO3C011627.2"/>
</dbReference>
<proteinExistence type="predicted"/>
<evidence type="ECO:0000256" key="1">
    <source>
        <dbReference type="SAM" id="MobiDB-lite"/>
    </source>
</evidence>
<feature type="compositionally biased region" description="Basic and acidic residues" evidence="1">
    <location>
        <begin position="1"/>
        <end position="20"/>
    </location>
</feature>
<dbReference type="AlphaFoldDB" id="A0A9I9D1D6"/>
<sequence>MDVQEEEKRAMENLEEESKIQRGLAPRSARHIDVGGNLDVSRRDQSSRRDLATRPRI</sequence>
<reference evidence="2" key="1">
    <citation type="submission" date="2023-03" db="UniProtKB">
        <authorList>
            <consortium name="EnsemblPlants"/>
        </authorList>
    </citation>
    <scope>IDENTIFICATION</scope>
</reference>
<protein>
    <submittedName>
        <fullName evidence="2">Uncharacterized protein</fullName>
    </submittedName>
</protein>
<feature type="compositionally biased region" description="Basic and acidic residues" evidence="1">
    <location>
        <begin position="40"/>
        <end position="57"/>
    </location>
</feature>
<feature type="region of interest" description="Disordered" evidence="1">
    <location>
        <begin position="1"/>
        <end position="57"/>
    </location>
</feature>
<organism evidence="2">
    <name type="scientific">Cucumis melo</name>
    <name type="common">Muskmelon</name>
    <dbReference type="NCBI Taxonomy" id="3656"/>
    <lineage>
        <taxon>Eukaryota</taxon>
        <taxon>Viridiplantae</taxon>
        <taxon>Streptophyta</taxon>
        <taxon>Embryophyta</taxon>
        <taxon>Tracheophyta</taxon>
        <taxon>Spermatophyta</taxon>
        <taxon>Magnoliopsida</taxon>
        <taxon>eudicotyledons</taxon>
        <taxon>Gunneridae</taxon>
        <taxon>Pentapetalae</taxon>
        <taxon>rosids</taxon>
        <taxon>fabids</taxon>
        <taxon>Cucurbitales</taxon>
        <taxon>Cucurbitaceae</taxon>
        <taxon>Benincaseae</taxon>
        <taxon>Cucumis</taxon>
    </lineage>
</organism>
<dbReference type="Gramene" id="MELO3C011627.2.1">
    <property type="protein sequence ID" value="MELO3C011627.2.1"/>
    <property type="gene ID" value="MELO3C011627.2"/>
</dbReference>
<name>A0A9I9D1D6_CUCME</name>
<evidence type="ECO:0000313" key="2">
    <source>
        <dbReference type="EnsemblPlants" id="MELO3C011627.2.1"/>
    </source>
</evidence>